<dbReference type="AlphaFoldDB" id="A0A7X5QGB4"/>
<protein>
    <recommendedName>
        <fullName evidence="3">PerC family transcriptional regulator</fullName>
    </recommendedName>
</protein>
<comment type="caution">
    <text evidence="1">The sequence shown here is derived from an EMBL/GenBank/DDBJ whole genome shotgun (WGS) entry which is preliminary data.</text>
</comment>
<evidence type="ECO:0000313" key="2">
    <source>
        <dbReference type="Proteomes" id="UP000591844"/>
    </source>
</evidence>
<dbReference type="Pfam" id="PF06069">
    <property type="entry name" value="PerC"/>
    <property type="match status" value="1"/>
</dbReference>
<accession>A0A7X5QGB4</accession>
<reference evidence="1 2" key="1">
    <citation type="submission" date="2018-02" db="EMBL/GenBank/DDBJ databases">
        <authorList>
            <person name="Machado R.A."/>
        </authorList>
    </citation>
    <scope>NUCLEOTIDE SEQUENCE [LARGE SCALE GENOMIC DNA]</scope>
    <source>
        <strain evidence="1 2">DSM 19724</strain>
    </source>
</reference>
<dbReference type="Proteomes" id="UP000591844">
    <property type="component" value="Unassembled WGS sequence"/>
</dbReference>
<dbReference type="InterPro" id="IPR024684">
    <property type="entry name" value="Tscrpt_act_PerC/SfV_Orf40"/>
</dbReference>
<sequence>MKDFHELRDEAKRLEKRGLFRRAANVHSEAMNWAPTDEERECCVLDVNRCSRKARLTHKSGEL</sequence>
<evidence type="ECO:0000313" key="1">
    <source>
        <dbReference type="EMBL" id="NHB93757.1"/>
    </source>
</evidence>
<dbReference type="EMBL" id="PUJW01000019">
    <property type="protein sequence ID" value="NHB93757.1"/>
    <property type="molecule type" value="Genomic_DNA"/>
</dbReference>
<keyword evidence="2" id="KW-1185">Reference proteome</keyword>
<name>A0A7X5QGB4_9GAMM</name>
<dbReference type="RefSeq" id="WP_166309192.1">
    <property type="nucleotide sequence ID" value="NZ_CAWPIB010000019.1"/>
</dbReference>
<proteinExistence type="predicted"/>
<gene>
    <name evidence="1" type="ORF">C5469_17060</name>
</gene>
<organism evidence="1 2">
    <name type="scientific">Photorhabdus cinerea</name>
    <dbReference type="NCBI Taxonomy" id="471575"/>
    <lineage>
        <taxon>Bacteria</taxon>
        <taxon>Pseudomonadati</taxon>
        <taxon>Pseudomonadota</taxon>
        <taxon>Gammaproteobacteria</taxon>
        <taxon>Enterobacterales</taxon>
        <taxon>Morganellaceae</taxon>
        <taxon>Photorhabdus</taxon>
    </lineage>
</organism>
<evidence type="ECO:0008006" key="3">
    <source>
        <dbReference type="Google" id="ProtNLM"/>
    </source>
</evidence>